<dbReference type="AlphaFoldDB" id="A0A8J3EAS8"/>
<accession>A0A8J3EAS8</accession>
<comment type="caution">
    <text evidence="2">The sequence shown here is derived from an EMBL/GenBank/DDBJ whole genome shotgun (WGS) entry which is preliminary data.</text>
</comment>
<sequence length="123" mass="12826">MRKRDRIGLAAAAGALGLMLLYRAIYVEPRAWGALCAAAAVPLACHPRAALLWLQHWQLWGGGALLLGLWAFLGGPFRVRVAAVALGAVATANYNATWGMLGLLLGAWAWIGAAGRGAEPPAA</sequence>
<dbReference type="EMBL" id="BMKS01000001">
    <property type="protein sequence ID" value="GGG18537.1"/>
    <property type="molecule type" value="Genomic_DNA"/>
</dbReference>
<keyword evidence="1" id="KW-0812">Transmembrane</keyword>
<evidence type="ECO:0000256" key="1">
    <source>
        <dbReference type="SAM" id="Phobius"/>
    </source>
</evidence>
<feature type="transmembrane region" description="Helical" evidence="1">
    <location>
        <begin position="66"/>
        <end position="90"/>
    </location>
</feature>
<dbReference type="RefSeq" id="WP_188897782.1">
    <property type="nucleotide sequence ID" value="NZ_BMKS01000001.1"/>
</dbReference>
<dbReference type="Proteomes" id="UP000597507">
    <property type="component" value="Unassembled WGS sequence"/>
</dbReference>
<feature type="transmembrane region" description="Helical" evidence="1">
    <location>
        <begin position="96"/>
        <end position="115"/>
    </location>
</feature>
<evidence type="ECO:0000313" key="3">
    <source>
        <dbReference type="Proteomes" id="UP000597507"/>
    </source>
</evidence>
<reference evidence="2 3" key="1">
    <citation type="journal article" date="2014" name="Int. J. Syst. Evol. Microbiol.">
        <title>Complete genome sequence of Corynebacterium casei LMG S-19264T (=DSM 44701T), isolated from a smear-ripened cheese.</title>
        <authorList>
            <consortium name="US DOE Joint Genome Institute (JGI-PGF)"/>
            <person name="Walter F."/>
            <person name="Albersmeier A."/>
            <person name="Kalinowski J."/>
            <person name="Ruckert C."/>
        </authorList>
    </citation>
    <scope>NUCLEOTIDE SEQUENCE [LARGE SCALE GENOMIC DNA]</scope>
    <source>
        <strain evidence="2 3">CGMCC 1.16330</strain>
    </source>
</reference>
<keyword evidence="1" id="KW-1133">Transmembrane helix</keyword>
<evidence type="ECO:0000313" key="2">
    <source>
        <dbReference type="EMBL" id="GGG18537.1"/>
    </source>
</evidence>
<feature type="transmembrane region" description="Helical" evidence="1">
    <location>
        <begin position="7"/>
        <end position="25"/>
    </location>
</feature>
<protein>
    <submittedName>
        <fullName evidence="2">Uncharacterized protein</fullName>
    </submittedName>
</protein>
<gene>
    <name evidence="2" type="ORF">GCM10010964_03470</name>
</gene>
<proteinExistence type="predicted"/>
<name>A0A8J3EAS8_9PROT</name>
<keyword evidence="1" id="KW-0472">Membrane</keyword>
<keyword evidence="3" id="KW-1185">Reference proteome</keyword>
<organism evidence="2 3">
    <name type="scientific">Caldovatus sediminis</name>
    <dbReference type="NCBI Taxonomy" id="2041189"/>
    <lineage>
        <taxon>Bacteria</taxon>
        <taxon>Pseudomonadati</taxon>
        <taxon>Pseudomonadota</taxon>
        <taxon>Alphaproteobacteria</taxon>
        <taxon>Acetobacterales</taxon>
        <taxon>Roseomonadaceae</taxon>
        <taxon>Caldovatus</taxon>
    </lineage>
</organism>